<dbReference type="EMBL" id="CP006569">
    <property type="protein sequence ID" value="AHF75486.1"/>
    <property type="molecule type" value="Genomic_DNA"/>
</dbReference>
<evidence type="ECO:0000256" key="2">
    <source>
        <dbReference type="SAM" id="Phobius"/>
    </source>
</evidence>
<feature type="region of interest" description="Disordered" evidence="1">
    <location>
        <begin position="209"/>
        <end position="228"/>
    </location>
</feature>
<keyword evidence="4" id="KW-1185">Reference proteome</keyword>
<keyword evidence="2" id="KW-0472">Membrane</keyword>
<dbReference type="KEGG" id="sod:Sant_0381"/>
<evidence type="ECO:0000313" key="3">
    <source>
        <dbReference type="EMBL" id="AHF75486.1"/>
    </source>
</evidence>
<dbReference type="Proteomes" id="UP000019028">
    <property type="component" value="Chromosome"/>
</dbReference>
<accession>W0HNR4</accession>
<sequence length="228" mass="23763">MTSPAAGTGRDRPAIKWLAGYALVAAVVILVGGVWVVLPEKRRLEQVQRQFIAQRSPPRAESRGLCPSSSAQSGEPGRRLSAGGAAILPPPTGDITGAAPAVESNSHRPADAADAAGQRRCQRLAQDPLSLFMTPGHDPPAGLRWRAMSAGDHGDRPGWTVAATTDFAGVERLLSAIAALNGCIGLQALSLKATPEGLMLDFRLTRADESTPAVAKENDDGEMPAGAY</sequence>
<dbReference type="RefSeq" id="WP_025420637.1">
    <property type="nucleotide sequence ID" value="NZ_CP006569.1"/>
</dbReference>
<dbReference type="HOGENOM" id="CLU_1214157_0_0_6"/>
<keyword evidence="2" id="KW-1133">Transmembrane helix</keyword>
<dbReference type="PATRIC" id="fig|1239307.3.peg.404"/>
<name>W0HNR4_9GAMM</name>
<dbReference type="OrthoDB" id="9905221at2"/>
<gene>
    <name evidence="3" type="ORF">Sant_0381</name>
</gene>
<reference evidence="3 4" key="1">
    <citation type="journal article" date="2014" name="Genome Biol. Evol.">
        <title>Genome degeneration and adaptation in a nascent stage of symbiosis.</title>
        <authorList>
            <person name="Oakeson K.F."/>
            <person name="Gil R."/>
            <person name="Clayton A.L."/>
            <person name="Dunn D.M."/>
            <person name="von Niederhausern A.C."/>
            <person name="Hamil C."/>
            <person name="Aoyagi A."/>
            <person name="Duval B."/>
            <person name="Baca A."/>
            <person name="Silva F.J."/>
            <person name="Vallier A."/>
            <person name="Jackson D.G."/>
            <person name="Latorre A."/>
            <person name="Weiss R.B."/>
            <person name="Heddi A."/>
            <person name="Moya A."/>
            <person name="Dale C."/>
        </authorList>
    </citation>
    <scope>NUCLEOTIDE SEQUENCE [LARGE SCALE GENOMIC DNA]</scope>
    <source>
        <strain evidence="3 4">HS1</strain>
    </source>
</reference>
<organism evidence="3 4">
    <name type="scientific">Sodalis praecaptivus</name>
    <dbReference type="NCBI Taxonomy" id="1239307"/>
    <lineage>
        <taxon>Bacteria</taxon>
        <taxon>Pseudomonadati</taxon>
        <taxon>Pseudomonadota</taxon>
        <taxon>Gammaproteobacteria</taxon>
        <taxon>Enterobacterales</taxon>
        <taxon>Bruguierivoracaceae</taxon>
        <taxon>Sodalis</taxon>
    </lineage>
</organism>
<dbReference type="AlphaFoldDB" id="W0HNR4"/>
<feature type="region of interest" description="Disordered" evidence="1">
    <location>
        <begin position="50"/>
        <end position="115"/>
    </location>
</feature>
<keyword evidence="2" id="KW-0812">Transmembrane</keyword>
<feature type="transmembrane region" description="Helical" evidence="2">
    <location>
        <begin position="18"/>
        <end position="38"/>
    </location>
</feature>
<evidence type="ECO:0000256" key="1">
    <source>
        <dbReference type="SAM" id="MobiDB-lite"/>
    </source>
</evidence>
<protein>
    <submittedName>
        <fullName evidence="3">Uncharacterized protein</fullName>
    </submittedName>
</protein>
<evidence type="ECO:0000313" key="4">
    <source>
        <dbReference type="Proteomes" id="UP000019028"/>
    </source>
</evidence>
<proteinExistence type="predicted"/>